<name>B7FEF3_9ALPH</name>
<feature type="compositionally biased region" description="Low complexity" evidence="13">
    <location>
        <begin position="146"/>
        <end position="155"/>
    </location>
</feature>
<evidence type="ECO:0000256" key="13">
    <source>
        <dbReference type="SAM" id="MobiDB-lite"/>
    </source>
</evidence>
<dbReference type="GO" id="GO:0019033">
    <property type="term" value="C:viral tegument"/>
    <property type="evidence" value="ECO:0007669"/>
    <property type="project" value="UniProtKB-SubCell"/>
</dbReference>
<keyword evidence="15" id="KW-1185">Reference proteome</keyword>
<dbReference type="RefSeq" id="YP_002333492.1">
    <property type="nucleotide sequence ID" value="NC_011644.1"/>
</dbReference>
<reference evidence="14 15" key="1">
    <citation type="journal article" date="2008" name="Emerg. Infect. Dis.">
        <title>Equine herpesvirus type 9 in giraffe with encephalitis.</title>
        <authorList>
            <person name="Kasem S."/>
            <person name="Yamada S."/>
            <person name="Kiupel M."/>
            <person name="Woodruff M."/>
            <person name="Ohya K."/>
            <person name="Fukushi H."/>
        </authorList>
    </citation>
    <scope>NUCLEOTIDE SEQUENCE [LARGE SCALE GENOMIC DNA]</scope>
    <source>
        <strain evidence="14">P19</strain>
    </source>
</reference>
<evidence type="ECO:0000256" key="12">
    <source>
        <dbReference type="ARBA" id="ARBA00023200"/>
    </source>
</evidence>
<evidence type="ECO:0000256" key="2">
    <source>
        <dbReference type="ARBA" id="ARBA00004147"/>
    </source>
</evidence>
<feature type="compositionally biased region" description="Polar residues" evidence="13">
    <location>
        <begin position="168"/>
        <end position="187"/>
    </location>
</feature>
<evidence type="ECO:0000256" key="9">
    <source>
        <dbReference type="ARBA" id="ARBA00022580"/>
    </source>
</evidence>
<evidence type="ECO:0000313" key="15">
    <source>
        <dbReference type="Proteomes" id="UP000129658"/>
    </source>
</evidence>
<dbReference type="KEGG" id="vg:7070103"/>
<protein>
    <recommendedName>
        <fullName evidence="6">Tegument protein VP22</fullName>
    </recommendedName>
</protein>
<evidence type="ECO:0000256" key="4">
    <source>
        <dbReference type="ARBA" id="ARBA00004535"/>
    </source>
</evidence>
<keyword evidence="9" id="KW-0920">Virion tegument</keyword>
<evidence type="ECO:0000256" key="3">
    <source>
        <dbReference type="ARBA" id="ARBA00004192"/>
    </source>
</evidence>
<dbReference type="GO" id="GO:0044177">
    <property type="term" value="C:host cell Golgi apparatus"/>
    <property type="evidence" value="ECO:0007669"/>
    <property type="project" value="UniProtKB-SubCell"/>
</dbReference>
<comment type="similarity">
    <text evidence="5">Belongs to the alphaherpesvirinae VP22 tegument protein family.</text>
</comment>
<keyword evidence="11" id="KW-0946">Virion</keyword>
<evidence type="ECO:0000256" key="7">
    <source>
        <dbReference type="ARBA" id="ARBA00022553"/>
    </source>
</evidence>
<feature type="region of interest" description="Disordered" evidence="13">
    <location>
        <begin position="112"/>
        <end position="187"/>
    </location>
</feature>
<sequence length="305" mass="33641">MSDTWRRRRSGCNDANTTEEFVYSTVRSEHRQRRPSRGTFVMRENDLYDKQCVSKENDLYESASQDDDDKVYTRRGMGTAAHYRDSEHIYETCEGDEFYDACEYSLVGGGKLSTSHGRQSPAKTQQPSRGAAAAPPPRVPTRPHTRAAATSTTPRQQDCVPKQRASPGVNSIKSGKSLAFSSTPKTPKSQWYGATHLFNKNVFCAAVSRVAAAHASDAASALWDLDPPKTNEDLDRFLKAAAIRILVCEGSKLLEVANATMESTPDGYAAAGPNGYDRRPRTASRRRSLKCKPPADDFFDDTNSG</sequence>
<evidence type="ECO:0000256" key="8">
    <source>
        <dbReference type="ARBA" id="ARBA00022562"/>
    </source>
</evidence>
<evidence type="ECO:0000256" key="11">
    <source>
        <dbReference type="ARBA" id="ARBA00022844"/>
    </source>
</evidence>
<keyword evidence="8" id="KW-1048">Host nucleus</keyword>
<organism evidence="14 15">
    <name type="scientific">Equid alphaherpesvirus 9</name>
    <dbReference type="NCBI Taxonomy" id="55744"/>
    <lineage>
        <taxon>Viruses</taxon>
        <taxon>Duplodnaviria</taxon>
        <taxon>Heunggongvirae</taxon>
        <taxon>Peploviricota</taxon>
        <taxon>Herviviricetes</taxon>
        <taxon>Herpesvirales</taxon>
        <taxon>Orthoherpesviridae</taxon>
        <taxon>Alphaherpesvirinae</taxon>
        <taxon>Varicellovirus</taxon>
        <taxon>Varicellovirus equidalpha9</taxon>
    </lineage>
</organism>
<keyword evidence="10" id="KW-1040">Host Golgi apparatus</keyword>
<evidence type="ECO:0000256" key="6">
    <source>
        <dbReference type="ARBA" id="ARBA00014377"/>
    </source>
</evidence>
<dbReference type="Pfam" id="PF04823">
    <property type="entry name" value="Herpes_UL49_2"/>
    <property type="match status" value="1"/>
</dbReference>
<dbReference type="Proteomes" id="UP000129658">
    <property type="component" value="Segment"/>
</dbReference>
<comment type="subcellular location">
    <subcellularLocation>
        <location evidence="1">Host Golgi apparatus</location>
    </subcellularLocation>
    <subcellularLocation>
        <location evidence="3">Host cytoplasm</location>
    </subcellularLocation>
    <subcellularLocation>
        <location evidence="2">Host nucleus</location>
    </subcellularLocation>
    <subcellularLocation>
        <location evidence="4">Virion tegument</location>
    </subcellularLocation>
</comment>
<dbReference type="InterPro" id="IPR006908">
    <property type="entry name" value="Herpes_UL49"/>
</dbReference>
<evidence type="ECO:0000256" key="5">
    <source>
        <dbReference type="ARBA" id="ARBA00005604"/>
    </source>
</evidence>
<feature type="compositionally biased region" description="Polar residues" evidence="13">
    <location>
        <begin position="112"/>
        <end position="126"/>
    </location>
</feature>
<feature type="compositionally biased region" description="Basic residues" evidence="13">
    <location>
        <begin position="281"/>
        <end position="290"/>
    </location>
</feature>
<keyword evidence="7" id="KW-0597">Phosphoprotein</keyword>
<dbReference type="EMBL" id="AP010838">
    <property type="protein sequence ID" value="BAH02436.1"/>
    <property type="molecule type" value="Genomic_DNA"/>
</dbReference>
<dbReference type="GO" id="GO:0042025">
    <property type="term" value="C:host cell nucleus"/>
    <property type="evidence" value="ECO:0007669"/>
    <property type="project" value="UniProtKB-SubCell"/>
</dbReference>
<evidence type="ECO:0000256" key="10">
    <source>
        <dbReference type="ARBA" id="ARBA00022812"/>
    </source>
</evidence>
<dbReference type="GeneID" id="7070103"/>
<evidence type="ECO:0000313" key="14">
    <source>
        <dbReference type="EMBL" id="BAH02436.1"/>
    </source>
</evidence>
<keyword evidence="12" id="KW-1035">Host cytoplasm</keyword>
<accession>B7FEF3</accession>
<evidence type="ECO:0000256" key="1">
    <source>
        <dbReference type="ARBA" id="ARBA00004136"/>
    </source>
</evidence>
<proteinExistence type="inferred from homology"/>
<feature type="region of interest" description="Disordered" evidence="13">
    <location>
        <begin position="264"/>
        <end position="305"/>
    </location>
</feature>